<dbReference type="Proteomes" id="UP000475862">
    <property type="component" value="Unassembled WGS sequence"/>
</dbReference>
<gene>
    <name evidence="2" type="ORF">AGLY_010835</name>
</gene>
<accession>A0A6G0TEN8</accession>
<comment type="caution">
    <text evidence="2">The sequence shown here is derived from an EMBL/GenBank/DDBJ whole genome shotgun (WGS) entry which is preliminary data.</text>
</comment>
<organism evidence="2 3">
    <name type="scientific">Aphis glycines</name>
    <name type="common">Soybean aphid</name>
    <dbReference type="NCBI Taxonomy" id="307491"/>
    <lineage>
        <taxon>Eukaryota</taxon>
        <taxon>Metazoa</taxon>
        <taxon>Ecdysozoa</taxon>
        <taxon>Arthropoda</taxon>
        <taxon>Hexapoda</taxon>
        <taxon>Insecta</taxon>
        <taxon>Pterygota</taxon>
        <taxon>Neoptera</taxon>
        <taxon>Paraneoptera</taxon>
        <taxon>Hemiptera</taxon>
        <taxon>Sternorrhyncha</taxon>
        <taxon>Aphidomorpha</taxon>
        <taxon>Aphidoidea</taxon>
        <taxon>Aphididae</taxon>
        <taxon>Aphidini</taxon>
        <taxon>Aphis</taxon>
        <taxon>Aphis</taxon>
    </lineage>
</organism>
<evidence type="ECO:0000313" key="3">
    <source>
        <dbReference type="Proteomes" id="UP000475862"/>
    </source>
</evidence>
<feature type="transmembrane region" description="Helical" evidence="1">
    <location>
        <begin position="168"/>
        <end position="192"/>
    </location>
</feature>
<keyword evidence="1" id="KW-0472">Membrane</keyword>
<protein>
    <submittedName>
        <fullName evidence="2">Uncharacterized protein</fullName>
    </submittedName>
</protein>
<proteinExistence type="predicted"/>
<sequence length="194" mass="22512">MHDKAEDGVQTCYTREIDKLILGLHYNIVYSLNENIGVTIKKCLLKSNLLWLKPLFKLSTSVKCYTIIYLLVSRCNIKICIFKFFIISRYLILQKMYIQYLNADLFDAIVFLHLDHILSLITCQLIDLEYFLIAPLLISSSSEYHPVVLAFNTITPVFWHIISIDCSGLWMSVHSRCVPIIVTIIIIVIWPIKL</sequence>
<name>A0A6G0TEN8_APHGL</name>
<keyword evidence="1" id="KW-0812">Transmembrane</keyword>
<evidence type="ECO:0000256" key="1">
    <source>
        <dbReference type="SAM" id="Phobius"/>
    </source>
</evidence>
<evidence type="ECO:0000313" key="2">
    <source>
        <dbReference type="EMBL" id="KAE9531629.1"/>
    </source>
</evidence>
<dbReference type="EMBL" id="VYZN01000041">
    <property type="protein sequence ID" value="KAE9531629.1"/>
    <property type="molecule type" value="Genomic_DNA"/>
</dbReference>
<keyword evidence="3" id="KW-1185">Reference proteome</keyword>
<dbReference type="AlphaFoldDB" id="A0A6G0TEN8"/>
<reference evidence="2 3" key="1">
    <citation type="submission" date="2019-08" db="EMBL/GenBank/DDBJ databases">
        <title>The genome of the soybean aphid Biotype 1, its phylome, world population structure and adaptation to the North American continent.</title>
        <authorList>
            <person name="Giordano R."/>
            <person name="Donthu R.K."/>
            <person name="Hernandez A.G."/>
            <person name="Wright C.L."/>
            <person name="Zimin A.V."/>
        </authorList>
    </citation>
    <scope>NUCLEOTIDE SEQUENCE [LARGE SCALE GENOMIC DNA]</scope>
    <source>
        <tissue evidence="2">Whole aphids</tissue>
    </source>
</reference>
<keyword evidence="1" id="KW-1133">Transmembrane helix</keyword>